<gene>
    <name evidence="1" type="ORF">PHPALM_3242</name>
</gene>
<reference evidence="1 2" key="1">
    <citation type="journal article" date="2017" name="Genome Biol. Evol.">
        <title>Phytophthora megakarya and P. palmivora, closely related causal agents of cacao black pod rot, underwent increases in genome sizes and gene numbers by different mechanisms.</title>
        <authorList>
            <person name="Ali S.S."/>
            <person name="Shao J."/>
            <person name="Lary D.J."/>
            <person name="Kronmiller B."/>
            <person name="Shen D."/>
            <person name="Strem M.D."/>
            <person name="Amoako-Attah I."/>
            <person name="Akrofi A.Y."/>
            <person name="Begoude B.A."/>
            <person name="Ten Hoopen G.M."/>
            <person name="Coulibaly K."/>
            <person name="Kebe B.I."/>
            <person name="Melnick R.L."/>
            <person name="Guiltinan M.J."/>
            <person name="Tyler B.M."/>
            <person name="Meinhardt L.W."/>
            <person name="Bailey B.A."/>
        </authorList>
    </citation>
    <scope>NUCLEOTIDE SEQUENCE [LARGE SCALE GENOMIC DNA]</scope>
    <source>
        <strain evidence="2">sbr112.9</strain>
    </source>
</reference>
<dbReference type="AlphaFoldDB" id="A0A2P4YN15"/>
<organism evidence="1 2">
    <name type="scientific">Phytophthora palmivora</name>
    <dbReference type="NCBI Taxonomy" id="4796"/>
    <lineage>
        <taxon>Eukaryota</taxon>
        <taxon>Sar</taxon>
        <taxon>Stramenopiles</taxon>
        <taxon>Oomycota</taxon>
        <taxon>Peronosporomycetes</taxon>
        <taxon>Peronosporales</taxon>
        <taxon>Peronosporaceae</taxon>
        <taxon>Phytophthora</taxon>
    </lineage>
</organism>
<comment type="caution">
    <text evidence="1">The sequence shown here is derived from an EMBL/GenBank/DDBJ whole genome shotgun (WGS) entry which is preliminary data.</text>
</comment>
<dbReference type="EMBL" id="NCKW01001834">
    <property type="protein sequence ID" value="POM79149.1"/>
    <property type="molecule type" value="Genomic_DNA"/>
</dbReference>
<dbReference type="Proteomes" id="UP000237271">
    <property type="component" value="Unassembled WGS sequence"/>
</dbReference>
<evidence type="ECO:0000313" key="1">
    <source>
        <dbReference type="EMBL" id="POM79149.1"/>
    </source>
</evidence>
<accession>A0A2P4YN15</accession>
<evidence type="ECO:0000313" key="2">
    <source>
        <dbReference type="Proteomes" id="UP000237271"/>
    </source>
</evidence>
<name>A0A2P4YN15_9STRA</name>
<proteinExistence type="predicted"/>
<sequence>MTAENVWILDSGSSRNLRLEDVDQYVDSRVQPNGDQLNIIKMSTPTLRVTACGKEQTLKLVNVYYAENVVHNLISSGTVDPPGVPPDIGALELRRCWEDRT</sequence>
<keyword evidence="2" id="KW-1185">Reference proteome</keyword>
<dbReference type="OrthoDB" id="123609at2759"/>
<evidence type="ECO:0008006" key="3">
    <source>
        <dbReference type="Google" id="ProtNLM"/>
    </source>
</evidence>
<protein>
    <recommendedName>
        <fullName evidence="3">Polyprotein</fullName>
    </recommendedName>
</protein>